<dbReference type="Pfam" id="PF14009">
    <property type="entry name" value="PADRE"/>
    <property type="match status" value="1"/>
</dbReference>
<sequence>MGACTSYPYAKTTAGSVKSGGGGAPASESFRRASSIMVMDMVGRIKEYKQAIPAKTVLSENPHCYLCNSESVHIGTCMPRVPDEEDLLPGRIYFLIPLSYSHSPLSLPLLCDLAVKAGSALSNPNTSHKQSLRYAPFNLSRHSTAGIEGRQGLKLQFRAAGISLLGFLFATA</sequence>
<reference evidence="1 2" key="1">
    <citation type="submission" date="2024-01" db="EMBL/GenBank/DDBJ databases">
        <title>The genomes of 5 underutilized Papilionoideae crops provide insights into root nodulation and disease resistanc.</title>
        <authorList>
            <person name="Jiang F."/>
        </authorList>
    </citation>
    <scope>NUCLEOTIDE SEQUENCE [LARGE SCALE GENOMIC DNA]</scope>
    <source>
        <strain evidence="1">DUOXIRENSHENG_FW03</strain>
        <tissue evidence="1">Leaves</tissue>
    </source>
</reference>
<dbReference type="AlphaFoldDB" id="A0AAN9SXM0"/>
<protein>
    <submittedName>
        <fullName evidence="1">Uncharacterized protein</fullName>
    </submittedName>
</protein>
<name>A0AAN9SXM0_PSOTE</name>
<gene>
    <name evidence="1" type="ORF">VNO78_08248</name>
</gene>
<dbReference type="EMBL" id="JAYMYS010000002">
    <property type="protein sequence ID" value="KAK7406619.1"/>
    <property type="molecule type" value="Genomic_DNA"/>
</dbReference>
<accession>A0AAN9SXM0</accession>
<evidence type="ECO:0000313" key="2">
    <source>
        <dbReference type="Proteomes" id="UP001386955"/>
    </source>
</evidence>
<dbReference type="Proteomes" id="UP001386955">
    <property type="component" value="Unassembled WGS sequence"/>
</dbReference>
<dbReference type="PANTHER" id="PTHR33052">
    <property type="entry name" value="DUF4228 DOMAIN PROTEIN-RELATED"/>
    <property type="match status" value="1"/>
</dbReference>
<dbReference type="InterPro" id="IPR025322">
    <property type="entry name" value="PADRE_dom"/>
</dbReference>
<organism evidence="1 2">
    <name type="scientific">Psophocarpus tetragonolobus</name>
    <name type="common">Winged bean</name>
    <name type="synonym">Dolichos tetragonolobus</name>
    <dbReference type="NCBI Taxonomy" id="3891"/>
    <lineage>
        <taxon>Eukaryota</taxon>
        <taxon>Viridiplantae</taxon>
        <taxon>Streptophyta</taxon>
        <taxon>Embryophyta</taxon>
        <taxon>Tracheophyta</taxon>
        <taxon>Spermatophyta</taxon>
        <taxon>Magnoliopsida</taxon>
        <taxon>eudicotyledons</taxon>
        <taxon>Gunneridae</taxon>
        <taxon>Pentapetalae</taxon>
        <taxon>rosids</taxon>
        <taxon>fabids</taxon>
        <taxon>Fabales</taxon>
        <taxon>Fabaceae</taxon>
        <taxon>Papilionoideae</taxon>
        <taxon>50 kb inversion clade</taxon>
        <taxon>NPAAA clade</taxon>
        <taxon>indigoferoid/millettioid clade</taxon>
        <taxon>Phaseoleae</taxon>
        <taxon>Psophocarpus</taxon>
    </lineage>
</organism>
<keyword evidence="2" id="KW-1185">Reference proteome</keyword>
<comment type="caution">
    <text evidence="1">The sequence shown here is derived from an EMBL/GenBank/DDBJ whole genome shotgun (WGS) entry which is preliminary data.</text>
</comment>
<evidence type="ECO:0000313" key="1">
    <source>
        <dbReference type="EMBL" id="KAK7406619.1"/>
    </source>
</evidence>
<proteinExistence type="predicted"/>